<evidence type="ECO:0000256" key="12">
    <source>
        <dbReference type="RuleBase" id="RU368089"/>
    </source>
</evidence>
<name>A0A2N1J9V8_9BASI</name>
<dbReference type="PANTHER" id="PTHR10412:SF11">
    <property type="entry name" value="MANNOSYL-OLIGOSACCHARIDE GLUCOSIDASE"/>
    <property type="match status" value="1"/>
</dbReference>
<evidence type="ECO:0000256" key="6">
    <source>
        <dbReference type="ARBA" id="ARBA00022968"/>
    </source>
</evidence>
<comment type="subcellular location">
    <subcellularLocation>
        <location evidence="1 12">Endoplasmic reticulum membrane</location>
        <topology evidence="1 12">Single-pass type II membrane protein</topology>
    </subcellularLocation>
</comment>
<keyword evidence="13" id="KW-0732">Signal</keyword>
<evidence type="ECO:0000313" key="17">
    <source>
        <dbReference type="Proteomes" id="UP000232875"/>
    </source>
</evidence>
<keyword evidence="10 12" id="KW-0326">Glycosidase</keyword>
<accession>A0A2N1J9V8</accession>
<dbReference type="InterPro" id="IPR038518">
    <property type="entry name" value="Glyco_hydro_63N_sf"/>
</dbReference>
<comment type="function">
    <text evidence="12">Cleaves the distal alpha 1,2-linked glucose residue from the Glc(3)Man(9)GlcNAc(2) oligosaccharide precursor.</text>
</comment>
<evidence type="ECO:0000256" key="8">
    <source>
        <dbReference type="ARBA" id="ARBA00023136"/>
    </source>
</evidence>
<dbReference type="Pfam" id="PF03200">
    <property type="entry name" value="Glyco_hydro_63"/>
    <property type="match status" value="1"/>
</dbReference>
<keyword evidence="9" id="KW-0325">Glycoprotein</keyword>
<dbReference type="InterPro" id="IPR031631">
    <property type="entry name" value="Glyco_hydro_63N"/>
</dbReference>
<evidence type="ECO:0000313" key="16">
    <source>
        <dbReference type="EMBL" id="PKI83336.1"/>
    </source>
</evidence>
<evidence type="ECO:0000259" key="15">
    <source>
        <dbReference type="Pfam" id="PF16923"/>
    </source>
</evidence>
<dbReference type="Proteomes" id="UP000232875">
    <property type="component" value="Unassembled WGS sequence"/>
</dbReference>
<keyword evidence="3" id="KW-0812">Transmembrane</keyword>
<feature type="domain" description="Glycosyl hydrolase family 63 N-terminal" evidence="15">
    <location>
        <begin position="36"/>
        <end position="245"/>
    </location>
</feature>
<evidence type="ECO:0000256" key="2">
    <source>
        <dbReference type="ARBA" id="ARBA00010833"/>
    </source>
</evidence>
<evidence type="ECO:0000256" key="4">
    <source>
        <dbReference type="ARBA" id="ARBA00022801"/>
    </source>
</evidence>
<dbReference type="InterPro" id="IPR031335">
    <property type="entry name" value="Glyco_hydro_63_C"/>
</dbReference>
<dbReference type="OrthoDB" id="410058at2759"/>
<keyword evidence="5 12" id="KW-0256">Endoplasmic reticulum</keyword>
<comment type="similarity">
    <text evidence="2 12">Belongs to the glycosyl hydrolase 63 family.</text>
</comment>
<feature type="chain" id="PRO_5014974907" description="Mannosyl-oligosaccharide glucosidase" evidence="13">
    <location>
        <begin position="28"/>
        <end position="779"/>
    </location>
</feature>
<dbReference type="PANTHER" id="PTHR10412">
    <property type="entry name" value="MANNOSYL-OLIGOSACCHARIDE GLUCOSIDASE"/>
    <property type="match status" value="1"/>
</dbReference>
<keyword evidence="6" id="KW-0735">Signal-anchor</keyword>
<dbReference type="InterPro" id="IPR012341">
    <property type="entry name" value="6hp_glycosidase-like_sf"/>
</dbReference>
<dbReference type="GO" id="GO:0005789">
    <property type="term" value="C:endoplasmic reticulum membrane"/>
    <property type="evidence" value="ECO:0007669"/>
    <property type="project" value="UniProtKB-SubCell"/>
</dbReference>
<dbReference type="SUPFAM" id="SSF48208">
    <property type="entry name" value="Six-hairpin glycosidases"/>
    <property type="match status" value="1"/>
</dbReference>
<comment type="catalytic activity">
    <reaction evidence="12">
        <text>N(4)-(alpha-D-Glc-(1-&gt;2)-alpha-D-Glc-(1-&gt;3)-alpha-D-Glc-(1-&gt;3)-alpha-D-Man-(1-&gt;2)-alpha-D-Man-(1-&gt;2)-alpha-D-Man-(1-&gt;3)-[alpha-D-Man-(1-&gt;2)-alpha-D-Man-(1-&gt;3)-[alpha-D-Man-(1-&gt;2)-alpha-D-Man-(1-&gt;6)]-alpha-D-Man-(1-&gt;6)]-beta-D-Man-(1-&gt;4)-beta-D-GlcNAc-(1-&gt;4)-beta-D-GlcNAc)-L-asparaginyl-[protein] + H2O = N(4)-(alpha-D-Glc-(1-&gt;3)-alpha-D-Glc-(1-&gt;3)-alpha-D-Man-(1-&gt;2)-alpha-D-Man-(1-&gt;2)-alpha-D-Man-(1-&gt;3)-[alpha-D-Man-(1-&gt;2)-alpha-D-Man-(1-&gt;3)-[alpha-D-Man-(1-&gt;2)-alpha-D-Man-(1-&gt;6)]-alpha-D-Man-(1-&gt;6)]-beta-D-Man-(1-&gt;4)-beta-D-GlcNAc-(1-&gt;4)-beta-D-GlcNAc)-L-asparaginyl-[protein] + beta-D-glucose</text>
        <dbReference type="Rhea" id="RHEA:55988"/>
        <dbReference type="Rhea" id="RHEA-COMP:12806"/>
        <dbReference type="Rhea" id="RHEA-COMP:14355"/>
        <dbReference type="ChEBI" id="CHEBI:15377"/>
        <dbReference type="ChEBI" id="CHEBI:15903"/>
        <dbReference type="ChEBI" id="CHEBI:59082"/>
        <dbReference type="ChEBI" id="CHEBI:132537"/>
        <dbReference type="EC" id="3.2.1.106"/>
    </reaction>
</comment>
<dbReference type="AlphaFoldDB" id="A0A2N1J9V8"/>
<reference evidence="16 17" key="1">
    <citation type="submission" date="2017-10" db="EMBL/GenBank/DDBJ databases">
        <title>A novel species of cold-tolerant Malassezia isolated from bats.</title>
        <authorList>
            <person name="Lorch J.M."/>
            <person name="Palmer J.M."/>
            <person name="Vanderwolf K.J."/>
            <person name="Schmidt K.Z."/>
            <person name="Verant M.L."/>
            <person name="Weller T.J."/>
            <person name="Blehert D.S."/>
        </authorList>
    </citation>
    <scope>NUCLEOTIDE SEQUENCE [LARGE SCALE GENOMIC DNA]</scope>
    <source>
        <strain evidence="16 17">NWHC:44797-103</strain>
    </source>
</reference>
<protein>
    <recommendedName>
        <fullName evidence="11 12">Mannosyl-oligosaccharide glucosidase</fullName>
        <ecNumber evidence="11 12">3.2.1.106</ecNumber>
    </recommendedName>
</protein>
<dbReference type="InterPro" id="IPR008928">
    <property type="entry name" value="6-hairpin_glycosidase_sf"/>
</dbReference>
<dbReference type="GO" id="GO:0006487">
    <property type="term" value="P:protein N-linked glycosylation"/>
    <property type="evidence" value="ECO:0007669"/>
    <property type="project" value="UniProtKB-UniRule"/>
</dbReference>
<evidence type="ECO:0000256" key="13">
    <source>
        <dbReference type="SAM" id="SignalP"/>
    </source>
</evidence>
<dbReference type="Pfam" id="PF16923">
    <property type="entry name" value="Glyco_hydro_63N"/>
    <property type="match status" value="1"/>
</dbReference>
<evidence type="ECO:0000256" key="1">
    <source>
        <dbReference type="ARBA" id="ARBA00004648"/>
    </source>
</evidence>
<feature type="domain" description="Glycosyl hydrolase family 63 C-terminal" evidence="14">
    <location>
        <begin position="289"/>
        <end position="777"/>
    </location>
</feature>
<evidence type="ECO:0000256" key="3">
    <source>
        <dbReference type="ARBA" id="ARBA00022692"/>
    </source>
</evidence>
<dbReference type="STRING" id="2020962.A0A2N1J9V8"/>
<dbReference type="Gene3D" id="1.50.10.10">
    <property type="match status" value="1"/>
</dbReference>
<gene>
    <name evidence="16" type="primary">CWH41</name>
    <name evidence="16" type="ORF">MVES_002951</name>
</gene>
<dbReference type="EMBL" id="KZ454992">
    <property type="protein sequence ID" value="PKI83336.1"/>
    <property type="molecule type" value="Genomic_DNA"/>
</dbReference>
<dbReference type="GO" id="GO:0009311">
    <property type="term" value="P:oligosaccharide metabolic process"/>
    <property type="evidence" value="ECO:0007669"/>
    <property type="project" value="UniProtKB-UniRule"/>
</dbReference>
<dbReference type="PROSITE" id="PS51257">
    <property type="entry name" value="PROKAR_LIPOPROTEIN"/>
    <property type="match status" value="1"/>
</dbReference>
<evidence type="ECO:0000256" key="11">
    <source>
        <dbReference type="ARBA" id="ARBA00038888"/>
    </source>
</evidence>
<dbReference type="EC" id="3.2.1.106" evidence="11 12"/>
<evidence type="ECO:0000259" key="14">
    <source>
        <dbReference type="Pfam" id="PF03200"/>
    </source>
</evidence>
<dbReference type="InterPro" id="IPR004888">
    <property type="entry name" value="Glycoside_hydrolase_63"/>
</dbReference>
<sequence length="779" mass="87942">MRNPPFLAGLQLLQLILAFAACISASSDVVGDPGTVWGTYRPQVLFGMRPRLPDSLVTGLAYFATRDYHDVNNMRHSSAENQGIDGYGWTYHDGRTFGVQEIMDRANNYKIETSFVKTGHESSPGNWAVRIKGTVIDRDDPAELAVVYYIGSESPDTTLSIHGTSDGPSFSGTSPVFGNFTLKAVQPTINRYAHNVSPSYTGIQAPYDEVWRGKEYVLSELATNFEQIYKHGETDINDLPPAATVLQLHNNTMSQATFYALQHTFTGDFTLDWFFESADTPRAAHMDSAAFSGALAQHKHAYEDRFETQFQLAKQGFSPEEIAQARQITAQVLGGIGFYHGDSLVDSRELDNEELNLHEPESAQPQIVPSRALLTATPSRSFFPRGFYWDEGFHLLHIGAWDMNLSMQLFESWTSLIDDKGWVAREQILGKEAHSWVPDAFKVQFPNYANPPALIMGLNAYLDKLAAVQDMTGVAEAAQQPFALGAARQGGKPRDPSLLARLYEPWRRHYLWYRDTQRGQVRQWDRDATAKGEAFRWRGRSQTHVLTSGLDDYPRATEPHIGELHVDLHAWMGWFARAMHRFAKTLGMDDDAVEYEHHAAGIQNNLKDLHWDAQSKLFCDASVDEFEESYLECHPGYVSLFPLLMELLPADSDELGATLAMMHDPAQLWSHHGLRSLSKQHPLYRTGEDYWRSAVWVPVNYLALRALHNHYAVVNGPYRALAQAMYTALRKNIIDTVLNEYARTGYTWEQYDADTGVGRRNHPFTGWTSLVVLIMAEKY</sequence>
<evidence type="ECO:0000256" key="5">
    <source>
        <dbReference type="ARBA" id="ARBA00022824"/>
    </source>
</evidence>
<dbReference type="GO" id="GO:0004573">
    <property type="term" value="F:Glc3Man9GlcNAc2 oligosaccharide glucosidase activity"/>
    <property type="evidence" value="ECO:0007669"/>
    <property type="project" value="UniProtKB-UniRule"/>
</dbReference>
<keyword evidence="7" id="KW-1133">Transmembrane helix</keyword>
<evidence type="ECO:0000256" key="9">
    <source>
        <dbReference type="ARBA" id="ARBA00023180"/>
    </source>
</evidence>
<dbReference type="Gene3D" id="2.70.98.110">
    <property type="entry name" value="Glycosyl hydrolase family 63, N-terminal domain"/>
    <property type="match status" value="1"/>
</dbReference>
<evidence type="ECO:0000256" key="7">
    <source>
        <dbReference type="ARBA" id="ARBA00022989"/>
    </source>
</evidence>
<keyword evidence="4 12" id="KW-0378">Hydrolase</keyword>
<keyword evidence="8" id="KW-0472">Membrane</keyword>
<keyword evidence="17" id="KW-1185">Reference proteome</keyword>
<evidence type="ECO:0000256" key="10">
    <source>
        <dbReference type="ARBA" id="ARBA00023295"/>
    </source>
</evidence>
<proteinExistence type="inferred from homology"/>
<feature type="signal peptide" evidence="13">
    <location>
        <begin position="1"/>
        <end position="27"/>
    </location>
</feature>
<organism evidence="16 17">
    <name type="scientific">Malassezia vespertilionis</name>
    <dbReference type="NCBI Taxonomy" id="2020962"/>
    <lineage>
        <taxon>Eukaryota</taxon>
        <taxon>Fungi</taxon>
        <taxon>Dikarya</taxon>
        <taxon>Basidiomycota</taxon>
        <taxon>Ustilaginomycotina</taxon>
        <taxon>Malasseziomycetes</taxon>
        <taxon>Malasseziales</taxon>
        <taxon>Malasseziaceae</taxon>
        <taxon>Malassezia</taxon>
    </lineage>
</organism>